<gene>
    <name evidence="2" type="ORF">IPOD504_LOCUS14821</name>
</gene>
<evidence type="ECO:0000256" key="1">
    <source>
        <dbReference type="SAM" id="MobiDB-lite"/>
    </source>
</evidence>
<dbReference type="EMBL" id="OW152818">
    <property type="protein sequence ID" value="CAH2070742.1"/>
    <property type="molecule type" value="Genomic_DNA"/>
</dbReference>
<evidence type="ECO:0000313" key="2">
    <source>
        <dbReference type="EMBL" id="CAH2070742.1"/>
    </source>
</evidence>
<sequence>MRNRLTLCIVRGHGATSPALHRRTSSTRAPRRRPQRPTLPKQTRRGPNASLLRAAGELPNASDVPSSSALETLSFCAYVGLISKAPVARGGSNRSDGPPPARAH</sequence>
<feature type="region of interest" description="Disordered" evidence="1">
    <location>
        <begin position="1"/>
        <end position="50"/>
    </location>
</feature>
<organism evidence="2 3">
    <name type="scientific">Iphiclides podalirius</name>
    <name type="common">scarce swallowtail</name>
    <dbReference type="NCBI Taxonomy" id="110791"/>
    <lineage>
        <taxon>Eukaryota</taxon>
        <taxon>Metazoa</taxon>
        <taxon>Ecdysozoa</taxon>
        <taxon>Arthropoda</taxon>
        <taxon>Hexapoda</taxon>
        <taxon>Insecta</taxon>
        <taxon>Pterygota</taxon>
        <taxon>Neoptera</taxon>
        <taxon>Endopterygota</taxon>
        <taxon>Lepidoptera</taxon>
        <taxon>Glossata</taxon>
        <taxon>Ditrysia</taxon>
        <taxon>Papilionoidea</taxon>
        <taxon>Papilionidae</taxon>
        <taxon>Papilioninae</taxon>
        <taxon>Iphiclides</taxon>
    </lineage>
</organism>
<keyword evidence="3" id="KW-1185">Reference proteome</keyword>
<name>A0ABN8IXM4_9NEOP</name>
<evidence type="ECO:0000313" key="3">
    <source>
        <dbReference type="Proteomes" id="UP000837857"/>
    </source>
</evidence>
<proteinExistence type="predicted"/>
<protein>
    <submittedName>
        <fullName evidence="2">Uncharacterized protein</fullName>
    </submittedName>
</protein>
<accession>A0ABN8IXM4</accession>
<reference evidence="2" key="1">
    <citation type="submission" date="2022-03" db="EMBL/GenBank/DDBJ databases">
        <authorList>
            <person name="Martin H S."/>
        </authorList>
    </citation>
    <scope>NUCLEOTIDE SEQUENCE</scope>
</reference>
<feature type="non-terminal residue" evidence="2">
    <location>
        <position position="1"/>
    </location>
</feature>
<feature type="compositionally biased region" description="Basic residues" evidence="1">
    <location>
        <begin position="20"/>
        <end position="35"/>
    </location>
</feature>
<dbReference type="Proteomes" id="UP000837857">
    <property type="component" value="Chromosome 6"/>
</dbReference>